<reference evidence="2 3" key="1">
    <citation type="submission" date="2016-03" db="EMBL/GenBank/DDBJ databases">
        <title>Comparative genomics of the ectomycorrhizal sister species Rhizopogon vinicolor and Rhizopogon vesiculosus (Basidiomycota: Boletales) reveals a divergence of the mating type B locus.</title>
        <authorList>
            <person name="Mujic A.B."/>
            <person name="Kuo A."/>
            <person name="Tritt A."/>
            <person name="Lipzen A."/>
            <person name="Chen C."/>
            <person name="Johnson J."/>
            <person name="Sharma A."/>
            <person name="Barry K."/>
            <person name="Grigoriev I.V."/>
            <person name="Spatafora J.W."/>
        </authorList>
    </citation>
    <scope>NUCLEOTIDE SEQUENCE [LARGE SCALE GENOMIC DNA]</scope>
    <source>
        <strain evidence="2 3">AM-OR11-056</strain>
    </source>
</reference>
<feature type="region of interest" description="Disordered" evidence="1">
    <location>
        <begin position="1"/>
        <end position="31"/>
    </location>
</feature>
<evidence type="ECO:0000256" key="1">
    <source>
        <dbReference type="SAM" id="MobiDB-lite"/>
    </source>
</evidence>
<keyword evidence="3" id="KW-1185">Reference proteome</keyword>
<protein>
    <submittedName>
        <fullName evidence="2">Uncharacterized protein</fullName>
    </submittedName>
</protein>
<evidence type="ECO:0000313" key="2">
    <source>
        <dbReference type="EMBL" id="OJA12511.1"/>
    </source>
</evidence>
<evidence type="ECO:0000313" key="3">
    <source>
        <dbReference type="Proteomes" id="UP000183567"/>
    </source>
</evidence>
<comment type="caution">
    <text evidence="2">The sequence shown here is derived from an EMBL/GenBank/DDBJ whole genome shotgun (WGS) entry which is preliminary data.</text>
</comment>
<sequence length="65" mass="7113">MATTSTKLSFIHSPVASPAPHPAPNSHVLHAPKFGCREDSDGEERRIVLVDVKRSQTQAMMKTNT</sequence>
<name>A0A1J8PVL8_9AGAM</name>
<dbReference type="EMBL" id="LVVM01004618">
    <property type="protein sequence ID" value="OJA12511.1"/>
    <property type="molecule type" value="Genomic_DNA"/>
</dbReference>
<gene>
    <name evidence="2" type="ORF">AZE42_11032</name>
</gene>
<organism evidence="2 3">
    <name type="scientific">Rhizopogon vesiculosus</name>
    <dbReference type="NCBI Taxonomy" id="180088"/>
    <lineage>
        <taxon>Eukaryota</taxon>
        <taxon>Fungi</taxon>
        <taxon>Dikarya</taxon>
        <taxon>Basidiomycota</taxon>
        <taxon>Agaricomycotina</taxon>
        <taxon>Agaricomycetes</taxon>
        <taxon>Agaricomycetidae</taxon>
        <taxon>Boletales</taxon>
        <taxon>Suillineae</taxon>
        <taxon>Rhizopogonaceae</taxon>
        <taxon>Rhizopogon</taxon>
    </lineage>
</organism>
<proteinExistence type="predicted"/>
<dbReference type="Proteomes" id="UP000183567">
    <property type="component" value="Unassembled WGS sequence"/>
</dbReference>
<dbReference type="AlphaFoldDB" id="A0A1J8PVL8"/>
<accession>A0A1J8PVL8</accession>